<evidence type="ECO:0000313" key="2">
    <source>
        <dbReference type="EMBL" id="EHL30347.1"/>
    </source>
</evidence>
<organism evidence="2 3">
    <name type="scientific">Legionella drancourtii LLAP12</name>
    <dbReference type="NCBI Taxonomy" id="658187"/>
    <lineage>
        <taxon>Bacteria</taxon>
        <taxon>Pseudomonadati</taxon>
        <taxon>Pseudomonadota</taxon>
        <taxon>Gammaproteobacteria</taxon>
        <taxon>Legionellales</taxon>
        <taxon>Legionellaceae</taxon>
        <taxon>Legionella</taxon>
    </lineage>
</organism>
<evidence type="ECO:0000313" key="3">
    <source>
        <dbReference type="Proteomes" id="UP000002770"/>
    </source>
</evidence>
<reference evidence="2 3" key="1">
    <citation type="journal article" date="2011" name="BMC Genomics">
        <title>Insight into cross-talk between intra-amoebal pathogens.</title>
        <authorList>
            <person name="Gimenez G."/>
            <person name="Bertelli C."/>
            <person name="Moliner C."/>
            <person name="Robert C."/>
            <person name="Raoult D."/>
            <person name="Fournier P.E."/>
            <person name="Greub G."/>
        </authorList>
    </citation>
    <scope>NUCLEOTIDE SEQUENCE [LARGE SCALE GENOMIC DNA]</scope>
    <source>
        <strain evidence="2 3">LLAP12</strain>
    </source>
</reference>
<dbReference type="EMBL" id="JH413832">
    <property type="protein sequence ID" value="EHL30347.1"/>
    <property type="molecule type" value="Genomic_DNA"/>
</dbReference>
<name>G9EQX6_9GAMM</name>
<dbReference type="HOGENOM" id="CLU_1854247_0_0_6"/>
<sequence length="138" mass="16319">MNQPLNALMSKLNWQLNELNLHLHESQTQSQSLTTQIQAIDGLINQARPKSLVINPELEMNRLNFMTQEANKKDELSAELKNHQDVERKLKEKIQRVKTELKMLEKYLEREESSHHEQQKKAHDNALDEWVIQKRESL</sequence>
<gene>
    <name evidence="2" type="ORF">LDG_7680</name>
</gene>
<accession>G9EQX6</accession>
<feature type="region of interest" description="Disordered" evidence="1">
    <location>
        <begin position="109"/>
        <end position="128"/>
    </location>
</feature>
<dbReference type="RefSeq" id="WP_006871582.1">
    <property type="nucleotide sequence ID" value="NZ_JH413832.1"/>
</dbReference>
<dbReference type="STRING" id="658187.LDG_7680"/>
<dbReference type="OrthoDB" id="5651787at2"/>
<dbReference type="Proteomes" id="UP000002770">
    <property type="component" value="Unassembled WGS sequence"/>
</dbReference>
<protein>
    <submittedName>
        <fullName evidence="2">Uncharacterized protein</fullName>
    </submittedName>
</protein>
<evidence type="ECO:0000256" key="1">
    <source>
        <dbReference type="SAM" id="MobiDB-lite"/>
    </source>
</evidence>
<dbReference type="AlphaFoldDB" id="G9EQX6"/>
<dbReference type="eggNOG" id="ENOG5031EK5">
    <property type="taxonomic scope" value="Bacteria"/>
</dbReference>
<proteinExistence type="predicted"/>
<keyword evidence="3" id="KW-1185">Reference proteome</keyword>
<dbReference type="InParanoid" id="G9EQX6"/>